<sequence length="273" mass="30045">MDLKVLGMFDARVNGVPVAPSASKPRQLLATLAVHAGQVVSVGALIDELWGAKPPRSAQATLQTYVMQLRGAVGTALEAGGTPAREAKRILVTRPGGYLLDRGEGTSDVKEFERLSGLAYQALADRDTDTAGRTLRAALGLWRGPAFGDVRAGALLTLEARRLEEARLCVQEHRIELELRQGRHRELIGELGVLVQQHRTHENLHAHLMLALYRSSRRTEALDVYQRLRGTLVRELGLEPSEQLRELQHAVLTASPRLLDAPEADYRRLVKAV</sequence>
<dbReference type="SUPFAM" id="SSF48452">
    <property type="entry name" value="TPR-like"/>
    <property type="match status" value="1"/>
</dbReference>
<dbReference type="InterPro" id="IPR005158">
    <property type="entry name" value="BTAD"/>
</dbReference>
<dbReference type="SMART" id="SM01043">
    <property type="entry name" value="BTAD"/>
    <property type="match status" value="1"/>
</dbReference>
<dbReference type="InterPro" id="IPR051677">
    <property type="entry name" value="AfsR-DnrI-RedD_regulator"/>
</dbReference>
<comment type="similarity">
    <text evidence="1">Belongs to the AfsR/DnrI/RedD regulatory family.</text>
</comment>
<evidence type="ECO:0000256" key="6">
    <source>
        <dbReference type="PROSITE-ProRule" id="PRU01091"/>
    </source>
</evidence>
<comment type="caution">
    <text evidence="8">The sequence shown here is derived from an EMBL/GenBank/DDBJ whole genome shotgun (WGS) entry which is preliminary data.</text>
</comment>
<dbReference type="InterPro" id="IPR036388">
    <property type="entry name" value="WH-like_DNA-bd_sf"/>
</dbReference>
<dbReference type="InterPro" id="IPR011990">
    <property type="entry name" value="TPR-like_helical_dom_sf"/>
</dbReference>
<keyword evidence="5" id="KW-0804">Transcription</keyword>
<dbReference type="GO" id="GO:0003677">
    <property type="term" value="F:DNA binding"/>
    <property type="evidence" value="ECO:0007669"/>
    <property type="project" value="UniProtKB-UniRule"/>
</dbReference>
<protein>
    <recommendedName>
        <fullName evidence="7">OmpR/PhoB-type domain-containing protein</fullName>
    </recommendedName>
</protein>
<dbReference type="InterPro" id="IPR016032">
    <property type="entry name" value="Sig_transdc_resp-reg_C-effctor"/>
</dbReference>
<feature type="DNA-binding region" description="OmpR/PhoB-type" evidence="6">
    <location>
        <begin position="1"/>
        <end position="102"/>
    </location>
</feature>
<keyword evidence="4 6" id="KW-0238">DNA-binding</keyword>
<dbReference type="GO" id="GO:0000160">
    <property type="term" value="P:phosphorelay signal transduction system"/>
    <property type="evidence" value="ECO:0007669"/>
    <property type="project" value="UniProtKB-KW"/>
</dbReference>
<evidence type="ECO:0000256" key="4">
    <source>
        <dbReference type="ARBA" id="ARBA00023125"/>
    </source>
</evidence>
<dbReference type="Pfam" id="PF00486">
    <property type="entry name" value="Trans_reg_C"/>
    <property type="match status" value="1"/>
</dbReference>
<keyword evidence="2" id="KW-0902">Two-component regulatory system</keyword>
<evidence type="ECO:0000313" key="8">
    <source>
        <dbReference type="EMBL" id="GHF81640.1"/>
    </source>
</evidence>
<evidence type="ECO:0000256" key="1">
    <source>
        <dbReference type="ARBA" id="ARBA00005820"/>
    </source>
</evidence>
<dbReference type="CDD" id="cd15831">
    <property type="entry name" value="BTAD"/>
    <property type="match status" value="1"/>
</dbReference>
<reference evidence="8" key="1">
    <citation type="journal article" date="2014" name="Int. J. Syst. Evol. Microbiol.">
        <title>Complete genome sequence of Corynebacterium casei LMG S-19264T (=DSM 44701T), isolated from a smear-ripened cheese.</title>
        <authorList>
            <consortium name="US DOE Joint Genome Institute (JGI-PGF)"/>
            <person name="Walter F."/>
            <person name="Albersmeier A."/>
            <person name="Kalinowski J."/>
            <person name="Ruckert C."/>
        </authorList>
    </citation>
    <scope>NUCLEOTIDE SEQUENCE</scope>
    <source>
        <strain evidence="8">JCM 4122</strain>
    </source>
</reference>
<keyword evidence="9" id="KW-1185">Reference proteome</keyword>
<dbReference type="EMBL" id="BNBE01000001">
    <property type="protein sequence ID" value="GHF81640.1"/>
    <property type="molecule type" value="Genomic_DNA"/>
</dbReference>
<dbReference type="SMART" id="SM00862">
    <property type="entry name" value="Trans_reg_C"/>
    <property type="match status" value="1"/>
</dbReference>
<dbReference type="Proteomes" id="UP000632849">
    <property type="component" value="Unassembled WGS sequence"/>
</dbReference>
<accession>A0A919EGY8</accession>
<feature type="domain" description="OmpR/PhoB-type" evidence="7">
    <location>
        <begin position="1"/>
        <end position="102"/>
    </location>
</feature>
<dbReference type="AlphaFoldDB" id="A0A919EGY8"/>
<dbReference type="Gene3D" id="1.10.10.10">
    <property type="entry name" value="Winged helix-like DNA-binding domain superfamily/Winged helix DNA-binding domain"/>
    <property type="match status" value="1"/>
</dbReference>
<organism evidence="8 9">
    <name type="scientific">Streptomyces filamentosus</name>
    <name type="common">Streptomyces roseosporus</name>
    <dbReference type="NCBI Taxonomy" id="67294"/>
    <lineage>
        <taxon>Bacteria</taxon>
        <taxon>Bacillati</taxon>
        <taxon>Actinomycetota</taxon>
        <taxon>Actinomycetes</taxon>
        <taxon>Kitasatosporales</taxon>
        <taxon>Streptomycetaceae</taxon>
        <taxon>Streptomyces</taxon>
    </lineage>
</organism>
<dbReference type="RefSeq" id="WP_190040763.1">
    <property type="nucleotide sequence ID" value="NZ_BNBE01000001.1"/>
</dbReference>
<dbReference type="InterPro" id="IPR001867">
    <property type="entry name" value="OmpR/PhoB-type_DNA-bd"/>
</dbReference>
<dbReference type="Pfam" id="PF03704">
    <property type="entry name" value="BTAD"/>
    <property type="match status" value="1"/>
</dbReference>
<dbReference type="PANTHER" id="PTHR35807">
    <property type="entry name" value="TRANSCRIPTIONAL REGULATOR REDD-RELATED"/>
    <property type="match status" value="1"/>
</dbReference>
<keyword evidence="3" id="KW-0805">Transcription regulation</keyword>
<dbReference type="Gene3D" id="1.25.40.10">
    <property type="entry name" value="Tetratricopeptide repeat domain"/>
    <property type="match status" value="1"/>
</dbReference>
<proteinExistence type="inferred from homology"/>
<evidence type="ECO:0000259" key="7">
    <source>
        <dbReference type="PROSITE" id="PS51755"/>
    </source>
</evidence>
<gene>
    <name evidence="8" type="ORF">GCM10017667_06740</name>
</gene>
<reference evidence="8" key="2">
    <citation type="submission" date="2020-09" db="EMBL/GenBank/DDBJ databases">
        <authorList>
            <person name="Sun Q."/>
            <person name="Ohkuma M."/>
        </authorList>
    </citation>
    <scope>NUCLEOTIDE SEQUENCE</scope>
    <source>
        <strain evidence="8">JCM 4122</strain>
    </source>
</reference>
<dbReference type="PROSITE" id="PS51755">
    <property type="entry name" value="OMPR_PHOB"/>
    <property type="match status" value="1"/>
</dbReference>
<dbReference type="PANTHER" id="PTHR35807:SF1">
    <property type="entry name" value="TRANSCRIPTIONAL REGULATOR REDD"/>
    <property type="match status" value="1"/>
</dbReference>
<evidence type="ECO:0000256" key="5">
    <source>
        <dbReference type="ARBA" id="ARBA00023163"/>
    </source>
</evidence>
<evidence type="ECO:0000256" key="2">
    <source>
        <dbReference type="ARBA" id="ARBA00023012"/>
    </source>
</evidence>
<dbReference type="SUPFAM" id="SSF46894">
    <property type="entry name" value="C-terminal effector domain of the bipartite response regulators"/>
    <property type="match status" value="1"/>
</dbReference>
<name>A0A919EGY8_STRFL</name>
<evidence type="ECO:0000256" key="3">
    <source>
        <dbReference type="ARBA" id="ARBA00023015"/>
    </source>
</evidence>
<evidence type="ECO:0000313" key="9">
    <source>
        <dbReference type="Proteomes" id="UP000632849"/>
    </source>
</evidence>
<dbReference type="GO" id="GO:0006355">
    <property type="term" value="P:regulation of DNA-templated transcription"/>
    <property type="evidence" value="ECO:0007669"/>
    <property type="project" value="InterPro"/>
</dbReference>